<dbReference type="AlphaFoldDB" id="A0A392VX33"/>
<evidence type="ECO:0000313" key="2">
    <source>
        <dbReference type="EMBL" id="MCI92043.1"/>
    </source>
</evidence>
<feature type="non-terminal residue" evidence="2">
    <location>
        <position position="1"/>
    </location>
</feature>
<comment type="caution">
    <text evidence="2">The sequence shown here is derived from an EMBL/GenBank/DDBJ whole genome shotgun (WGS) entry which is preliminary data.</text>
</comment>
<dbReference type="EMBL" id="LXQA011288898">
    <property type="protein sequence ID" value="MCI92043.1"/>
    <property type="molecule type" value="Genomic_DNA"/>
</dbReference>
<dbReference type="Proteomes" id="UP000265520">
    <property type="component" value="Unassembled WGS sequence"/>
</dbReference>
<proteinExistence type="predicted"/>
<sequence length="40" mass="4009">VPHQSADPAPHQSHPAAVGDAPGSPDSRYPAHESGAPTVL</sequence>
<feature type="region of interest" description="Disordered" evidence="1">
    <location>
        <begin position="1"/>
        <end position="40"/>
    </location>
</feature>
<accession>A0A392VX33</accession>
<reference evidence="2 3" key="1">
    <citation type="journal article" date="2018" name="Front. Plant Sci.">
        <title>Red Clover (Trifolium pratense) and Zigzag Clover (T. medium) - A Picture of Genomic Similarities and Differences.</title>
        <authorList>
            <person name="Dluhosova J."/>
            <person name="Istvanek J."/>
            <person name="Nedelnik J."/>
            <person name="Repkova J."/>
        </authorList>
    </citation>
    <scope>NUCLEOTIDE SEQUENCE [LARGE SCALE GENOMIC DNA]</scope>
    <source>
        <strain evidence="3">cv. 10/8</strain>
        <tissue evidence="2">Leaf</tissue>
    </source>
</reference>
<evidence type="ECO:0000313" key="3">
    <source>
        <dbReference type="Proteomes" id="UP000265520"/>
    </source>
</evidence>
<organism evidence="2 3">
    <name type="scientific">Trifolium medium</name>
    <dbReference type="NCBI Taxonomy" id="97028"/>
    <lineage>
        <taxon>Eukaryota</taxon>
        <taxon>Viridiplantae</taxon>
        <taxon>Streptophyta</taxon>
        <taxon>Embryophyta</taxon>
        <taxon>Tracheophyta</taxon>
        <taxon>Spermatophyta</taxon>
        <taxon>Magnoliopsida</taxon>
        <taxon>eudicotyledons</taxon>
        <taxon>Gunneridae</taxon>
        <taxon>Pentapetalae</taxon>
        <taxon>rosids</taxon>
        <taxon>fabids</taxon>
        <taxon>Fabales</taxon>
        <taxon>Fabaceae</taxon>
        <taxon>Papilionoideae</taxon>
        <taxon>50 kb inversion clade</taxon>
        <taxon>NPAAA clade</taxon>
        <taxon>Hologalegina</taxon>
        <taxon>IRL clade</taxon>
        <taxon>Trifolieae</taxon>
        <taxon>Trifolium</taxon>
    </lineage>
</organism>
<evidence type="ECO:0000256" key="1">
    <source>
        <dbReference type="SAM" id="MobiDB-lite"/>
    </source>
</evidence>
<keyword evidence="3" id="KW-1185">Reference proteome</keyword>
<name>A0A392VX33_9FABA</name>
<protein>
    <submittedName>
        <fullName evidence="2">Uncharacterized protein</fullName>
    </submittedName>
</protein>